<name>A0ABQ9WJS2_SAGOE</name>
<protein>
    <submittedName>
        <fullName evidence="2">Uncharacterized protein</fullName>
    </submittedName>
</protein>
<reference evidence="2 3" key="1">
    <citation type="submission" date="2023-05" db="EMBL/GenBank/DDBJ databases">
        <title>B98-5 Cell Line De Novo Hybrid Assembly: An Optical Mapping Approach.</title>
        <authorList>
            <person name="Kananen K."/>
            <person name="Auerbach J.A."/>
            <person name="Kautto E."/>
            <person name="Blachly J.S."/>
        </authorList>
    </citation>
    <scope>NUCLEOTIDE SEQUENCE [LARGE SCALE GENOMIC DNA]</scope>
    <source>
        <strain evidence="2">B95-8</strain>
        <tissue evidence="2">Cell line</tissue>
    </source>
</reference>
<dbReference type="EMBL" id="JASSZA010000001">
    <property type="protein sequence ID" value="KAK2121903.1"/>
    <property type="molecule type" value="Genomic_DNA"/>
</dbReference>
<accession>A0ABQ9WJS2</accession>
<dbReference type="Proteomes" id="UP001266305">
    <property type="component" value="Unassembled WGS sequence"/>
</dbReference>
<sequence>MAGLQPPRAASPNPVLAWKTGSHPAGPGDQGCGQKGPSNAQARPGVVQASRVPLLPGPGLGPSTCSLHVGTWAAESPLVEVGGRAVSTPGDSLCPNLRLQRQAPRAPAAGCSHSGNVSLGVELCQHRAPDPTLLWGVRT</sequence>
<evidence type="ECO:0000313" key="2">
    <source>
        <dbReference type="EMBL" id="KAK2121903.1"/>
    </source>
</evidence>
<organism evidence="2 3">
    <name type="scientific">Saguinus oedipus</name>
    <name type="common">Cotton-top tamarin</name>
    <name type="synonym">Oedipomidas oedipus</name>
    <dbReference type="NCBI Taxonomy" id="9490"/>
    <lineage>
        <taxon>Eukaryota</taxon>
        <taxon>Metazoa</taxon>
        <taxon>Chordata</taxon>
        <taxon>Craniata</taxon>
        <taxon>Vertebrata</taxon>
        <taxon>Euteleostomi</taxon>
        <taxon>Mammalia</taxon>
        <taxon>Eutheria</taxon>
        <taxon>Euarchontoglires</taxon>
        <taxon>Primates</taxon>
        <taxon>Haplorrhini</taxon>
        <taxon>Platyrrhini</taxon>
        <taxon>Cebidae</taxon>
        <taxon>Callitrichinae</taxon>
        <taxon>Saguinus</taxon>
    </lineage>
</organism>
<keyword evidence="3" id="KW-1185">Reference proteome</keyword>
<gene>
    <name evidence="2" type="ORF">P7K49_003289</name>
</gene>
<comment type="caution">
    <text evidence="2">The sequence shown here is derived from an EMBL/GenBank/DDBJ whole genome shotgun (WGS) entry which is preliminary data.</text>
</comment>
<proteinExistence type="predicted"/>
<feature type="region of interest" description="Disordered" evidence="1">
    <location>
        <begin position="1"/>
        <end position="59"/>
    </location>
</feature>
<evidence type="ECO:0000256" key="1">
    <source>
        <dbReference type="SAM" id="MobiDB-lite"/>
    </source>
</evidence>
<evidence type="ECO:0000313" key="3">
    <source>
        <dbReference type="Proteomes" id="UP001266305"/>
    </source>
</evidence>